<proteinExistence type="predicted"/>
<feature type="compositionally biased region" description="Polar residues" evidence="1">
    <location>
        <begin position="611"/>
        <end position="624"/>
    </location>
</feature>
<feature type="region of interest" description="Disordered" evidence="1">
    <location>
        <begin position="580"/>
        <end position="632"/>
    </location>
</feature>
<dbReference type="GeneID" id="115876787"/>
<evidence type="ECO:0000313" key="3">
    <source>
        <dbReference type="RefSeq" id="XP_030748582.1"/>
    </source>
</evidence>
<organism evidence="2 3">
    <name type="scientific">Sitophilus oryzae</name>
    <name type="common">Rice weevil</name>
    <name type="synonym">Curculio oryzae</name>
    <dbReference type="NCBI Taxonomy" id="7048"/>
    <lineage>
        <taxon>Eukaryota</taxon>
        <taxon>Metazoa</taxon>
        <taxon>Ecdysozoa</taxon>
        <taxon>Arthropoda</taxon>
        <taxon>Hexapoda</taxon>
        <taxon>Insecta</taxon>
        <taxon>Pterygota</taxon>
        <taxon>Neoptera</taxon>
        <taxon>Endopterygota</taxon>
        <taxon>Coleoptera</taxon>
        <taxon>Polyphaga</taxon>
        <taxon>Cucujiformia</taxon>
        <taxon>Curculionidae</taxon>
        <taxon>Dryophthorinae</taxon>
        <taxon>Sitophilus</taxon>
    </lineage>
</organism>
<name>A0A6J2XBF5_SITOR</name>
<keyword evidence="2" id="KW-1185">Reference proteome</keyword>
<feature type="compositionally biased region" description="Low complexity" evidence="1">
    <location>
        <begin position="213"/>
        <end position="225"/>
    </location>
</feature>
<dbReference type="Proteomes" id="UP000504635">
    <property type="component" value="Unplaced"/>
</dbReference>
<feature type="region of interest" description="Disordered" evidence="1">
    <location>
        <begin position="203"/>
        <end position="269"/>
    </location>
</feature>
<feature type="compositionally biased region" description="Basic residues" evidence="1">
    <location>
        <begin position="896"/>
        <end position="905"/>
    </location>
</feature>
<feature type="region of interest" description="Disordered" evidence="1">
    <location>
        <begin position="846"/>
        <end position="865"/>
    </location>
</feature>
<dbReference type="OrthoDB" id="7743577at2759"/>
<sequence length="1081" mass="122606">MKSDRASQGCEEEPLCDFCLSPGFTLRCLSSETRGLAPASRLNFPQSTPSHSRVRLSGFFRRKSSSYFLQSIPGLFSHFKRRKSLTIEEILSTIQCAWMDQNKTQTYIKTDMEINSAKKASKESFFPVLQRRRLSVPETIMRKHMLAQEKLTSQESRNFQWGKEFEYSSDPNLDRKIGSNLIRKSTLLRRLWGNNSKQKLSGSFQEWQHSSRKLSSTQSLSSTHSSPEHLPRRKPLSNTTKPSSVHNNDEKLLLVSPKRRTTMSKTALSKDSTTKYSSFASYSDTSSDSAYTNSVSNLSFVSSTARKNAEDENCNRVDVSSRLSSTSLQESAVQTKDVANLNVISNVSLSQATLDVIFKQVMKDVSQLTPGEISISSATVTRDDKNEITVQETPSFFLNNNSQMSDLSSDKARIEKFIISNVRSGSSYEKSAEKASTTVPRFSAVPRTSSMEVNTSEMDREESDSASFADSLEDFNSPRLKNKNKHTTADITNLLPEGRINASPKKSSTFYIPIEVDRKEVKSVSELLPVKVREKLNERQHKREEKSRQLRSAFRTFDSISEIKNSITVQNYKPKKRIKPVLPSIESLKNPSKEKKHRGSPKDAFNRQRHTSALNGTDSTSQKHSVLYDQSKKTDWSSDTRKIYEKQSYENSGKKIEILEIVECISMPDRIQKSKIPVPVSECASKKPHFIKPVYLDFENQAPDPKFDQLIANILIDSLNHDVDSSVKETDKRNANFTPKNQGLIQETSKASAQIQAVAEETPAAQKKPSEKNASNNNNNVNTSRDSNKNKIPLRPMGRKCLSSIPHGWVTFYNVHKDMGTPDSTSDEGKKLLGINADEKDVKLVKNKEARSSHPTKSNLPRDIIKTESKDFSVCSSEDDKTLDSDMMNGDSFKKFGNHQRKPKTKHEDYQDKSSAKWSVTISGSNTYGQTAPDVEMRLKFPNIKHKYSTGTRHYSDSGLGEENIQERSFPSMRQLQDLERKFRRRDSVNENLPNIHTARSRRKKRESLDLSMAPTTIIPKQTKTSTSRYHLSRPRERYSLPEVPSMLNERQYCEILKRIPDILAVTGQSISPERRSIDDR</sequence>
<dbReference type="KEGG" id="soy:115876787"/>
<dbReference type="AlphaFoldDB" id="A0A6J2XBF5"/>
<protein>
    <submittedName>
        <fullName evidence="3">Uncharacterized protein LOC115876787</fullName>
    </submittedName>
</protein>
<accession>A0A6J2XBF5</accession>
<feature type="region of interest" description="Disordered" evidence="1">
    <location>
        <begin position="893"/>
        <end position="912"/>
    </location>
</feature>
<evidence type="ECO:0000313" key="2">
    <source>
        <dbReference type="Proteomes" id="UP000504635"/>
    </source>
</evidence>
<feature type="region of interest" description="Disordered" evidence="1">
    <location>
        <begin position="998"/>
        <end position="1032"/>
    </location>
</feature>
<gene>
    <name evidence="3" type="primary">LOC115876787</name>
</gene>
<feature type="compositionally biased region" description="Low complexity" evidence="1">
    <location>
        <begin position="772"/>
        <end position="785"/>
    </location>
</feature>
<feature type="region of interest" description="Disordered" evidence="1">
    <location>
        <begin position="744"/>
        <end position="794"/>
    </location>
</feature>
<evidence type="ECO:0000256" key="1">
    <source>
        <dbReference type="SAM" id="MobiDB-lite"/>
    </source>
</evidence>
<dbReference type="RefSeq" id="XP_030748582.1">
    <property type="nucleotide sequence ID" value="XM_030892722.1"/>
</dbReference>
<feature type="compositionally biased region" description="Polar residues" evidence="1">
    <location>
        <begin position="1019"/>
        <end position="1030"/>
    </location>
</feature>
<feature type="region of interest" description="Disordered" evidence="1">
    <location>
        <begin position="449"/>
        <end position="468"/>
    </location>
</feature>
<reference evidence="3" key="1">
    <citation type="submission" date="2025-08" db="UniProtKB">
        <authorList>
            <consortium name="RefSeq"/>
        </authorList>
    </citation>
    <scope>IDENTIFICATION</scope>
    <source>
        <tissue evidence="3">Gonads</tissue>
    </source>
</reference>
<dbReference type="InParanoid" id="A0A6J2XBF5"/>
<feature type="compositionally biased region" description="Polar residues" evidence="1">
    <location>
        <begin position="236"/>
        <end position="246"/>
    </location>
</feature>
<feature type="compositionally biased region" description="Polar residues" evidence="1">
    <location>
        <begin position="744"/>
        <end position="755"/>
    </location>
</feature>